<dbReference type="Gene3D" id="3.40.190.150">
    <property type="entry name" value="Bordetella uptake gene, domain 1"/>
    <property type="match status" value="1"/>
</dbReference>
<dbReference type="PROSITE" id="PS51257">
    <property type="entry name" value="PROKAR_LIPOPROTEIN"/>
    <property type="match status" value="1"/>
</dbReference>
<dbReference type="SUPFAM" id="SSF53850">
    <property type="entry name" value="Periplasmic binding protein-like II"/>
    <property type="match status" value="1"/>
</dbReference>
<organism evidence="3 4">
    <name type="scientific">Biomaibacter acetigenes</name>
    <dbReference type="NCBI Taxonomy" id="2316383"/>
    <lineage>
        <taxon>Bacteria</taxon>
        <taxon>Bacillati</taxon>
        <taxon>Bacillota</taxon>
        <taxon>Clostridia</taxon>
        <taxon>Thermosediminibacterales</taxon>
        <taxon>Tepidanaerobacteraceae</taxon>
        <taxon>Biomaibacter</taxon>
    </lineage>
</organism>
<feature type="region of interest" description="Disordered" evidence="2">
    <location>
        <begin position="27"/>
        <end position="49"/>
    </location>
</feature>
<dbReference type="Gene3D" id="3.40.190.10">
    <property type="entry name" value="Periplasmic binding protein-like II"/>
    <property type="match status" value="1"/>
</dbReference>
<evidence type="ECO:0000256" key="1">
    <source>
        <dbReference type="ARBA" id="ARBA00006987"/>
    </source>
</evidence>
<dbReference type="RefSeq" id="WP_122014030.1">
    <property type="nucleotide sequence ID" value="NZ_CP033169.1"/>
</dbReference>
<dbReference type="EMBL" id="CP033169">
    <property type="protein sequence ID" value="AYO29641.1"/>
    <property type="molecule type" value="Genomic_DNA"/>
</dbReference>
<evidence type="ECO:0000256" key="2">
    <source>
        <dbReference type="SAM" id="MobiDB-lite"/>
    </source>
</evidence>
<reference evidence="3 4" key="1">
    <citation type="submission" date="2018-10" db="EMBL/GenBank/DDBJ databases">
        <authorList>
            <person name="Zhang X."/>
        </authorList>
    </citation>
    <scope>NUCLEOTIDE SEQUENCE [LARGE SCALE GENOMIC DNA]</scope>
    <source>
        <strain evidence="3 4">SK-G1</strain>
    </source>
</reference>
<dbReference type="PANTHER" id="PTHR42928:SF5">
    <property type="entry name" value="BLR1237 PROTEIN"/>
    <property type="match status" value="1"/>
</dbReference>
<feature type="compositionally biased region" description="Low complexity" evidence="2">
    <location>
        <begin position="29"/>
        <end position="49"/>
    </location>
</feature>
<dbReference type="PANTHER" id="PTHR42928">
    <property type="entry name" value="TRICARBOXYLATE-BINDING PROTEIN"/>
    <property type="match status" value="1"/>
</dbReference>
<dbReference type="KEGG" id="bacg:D2962_02590"/>
<gene>
    <name evidence="3" type="ORF">D2962_02590</name>
</gene>
<comment type="similarity">
    <text evidence="1">Belongs to the UPF0065 (bug) family.</text>
</comment>
<dbReference type="Pfam" id="PF03401">
    <property type="entry name" value="TctC"/>
    <property type="match status" value="1"/>
</dbReference>
<sequence>MKKNALSILIILLIISIVLIAGCGQSTKQTGNNGQSTTSTTQEQKGSTKYPAKQINLIIQAAPGGLSDTTARTVGGELEKILGVPVVCSNKPGASGAVAMSYVQASAPDGYTIGYVPVELTMIKALGFADIEPNSFDLIGSSNISPATVTVRADAPWKTLQEFIDYAKKNPEKVKVGNSGTGSIWHIAAASLEKAAGVKFNHVPFDGATPAIAALMGGHIDAVTVSVMEVKSGVDSGKLKVLGVMSDQKSEYLPNVPTLKEAGYDVNVSAWGGFAAPKGLPQNVKDVLYPAFEKAINSDKLKEIAKQRGFSVFYKNSDEFTKFANEQFDFYMKQIPAMGLKK</sequence>
<dbReference type="AlphaFoldDB" id="A0A3G2R2V1"/>
<dbReference type="CDD" id="cd07012">
    <property type="entry name" value="PBP2_Bug_TTT"/>
    <property type="match status" value="1"/>
</dbReference>
<keyword evidence="4" id="KW-1185">Reference proteome</keyword>
<dbReference type="InterPro" id="IPR005064">
    <property type="entry name" value="BUG"/>
</dbReference>
<dbReference type="InterPro" id="IPR042100">
    <property type="entry name" value="Bug_dom1"/>
</dbReference>
<proteinExistence type="inferred from homology"/>
<dbReference type="Proteomes" id="UP000280960">
    <property type="component" value="Chromosome"/>
</dbReference>
<evidence type="ECO:0000313" key="3">
    <source>
        <dbReference type="EMBL" id="AYO29641.1"/>
    </source>
</evidence>
<dbReference type="PIRSF" id="PIRSF017082">
    <property type="entry name" value="YflP"/>
    <property type="match status" value="1"/>
</dbReference>
<accession>A0A3G2R2V1</accession>
<evidence type="ECO:0000313" key="4">
    <source>
        <dbReference type="Proteomes" id="UP000280960"/>
    </source>
</evidence>
<name>A0A3G2R2V1_9FIRM</name>
<protein>
    <submittedName>
        <fullName evidence="3">Tripartite tricarboxylate transporter substrate binding protein</fullName>
    </submittedName>
</protein>